<protein>
    <submittedName>
        <fullName evidence="1">Uncharacterized protein</fullName>
    </submittedName>
</protein>
<evidence type="ECO:0000313" key="2">
    <source>
        <dbReference type="Proteomes" id="UP001054252"/>
    </source>
</evidence>
<accession>A0AAV5MP53</accession>
<name>A0AAV5MP53_9ROSI</name>
<proteinExistence type="predicted"/>
<evidence type="ECO:0000313" key="1">
    <source>
        <dbReference type="EMBL" id="GKV50613.1"/>
    </source>
</evidence>
<keyword evidence="2" id="KW-1185">Reference proteome</keyword>
<sequence length="106" mass="11608">MDAAKEDATILFVGRDLSTKEEESLVVVIGKNDFETLLQYVRLFASPLDGLTTVGIGHVIYQKVRVDVECEENSLIFPAMEAAKEADVTILFVGTDLSTEAESLAR</sequence>
<dbReference type="Proteomes" id="UP001054252">
    <property type="component" value="Unassembled WGS sequence"/>
</dbReference>
<organism evidence="1 2">
    <name type="scientific">Rubroshorea leprosula</name>
    <dbReference type="NCBI Taxonomy" id="152421"/>
    <lineage>
        <taxon>Eukaryota</taxon>
        <taxon>Viridiplantae</taxon>
        <taxon>Streptophyta</taxon>
        <taxon>Embryophyta</taxon>
        <taxon>Tracheophyta</taxon>
        <taxon>Spermatophyta</taxon>
        <taxon>Magnoliopsida</taxon>
        <taxon>eudicotyledons</taxon>
        <taxon>Gunneridae</taxon>
        <taxon>Pentapetalae</taxon>
        <taxon>rosids</taxon>
        <taxon>malvids</taxon>
        <taxon>Malvales</taxon>
        <taxon>Dipterocarpaceae</taxon>
        <taxon>Rubroshorea</taxon>
    </lineage>
</organism>
<dbReference type="EMBL" id="BPVZ01000381">
    <property type="protein sequence ID" value="GKV50613.1"/>
    <property type="molecule type" value="Genomic_DNA"/>
</dbReference>
<gene>
    <name evidence="1" type="ORF">SLEP1_g57314</name>
</gene>
<comment type="caution">
    <text evidence="1">The sequence shown here is derived from an EMBL/GenBank/DDBJ whole genome shotgun (WGS) entry which is preliminary data.</text>
</comment>
<reference evidence="1 2" key="1">
    <citation type="journal article" date="2021" name="Commun. Biol.">
        <title>The genome of Shorea leprosula (Dipterocarpaceae) highlights the ecological relevance of drought in aseasonal tropical rainforests.</title>
        <authorList>
            <person name="Ng K.K.S."/>
            <person name="Kobayashi M.J."/>
            <person name="Fawcett J.A."/>
            <person name="Hatakeyama M."/>
            <person name="Paape T."/>
            <person name="Ng C.H."/>
            <person name="Ang C.C."/>
            <person name="Tnah L.H."/>
            <person name="Lee C.T."/>
            <person name="Nishiyama T."/>
            <person name="Sese J."/>
            <person name="O'Brien M.J."/>
            <person name="Copetti D."/>
            <person name="Mohd Noor M.I."/>
            <person name="Ong R.C."/>
            <person name="Putra M."/>
            <person name="Sireger I.Z."/>
            <person name="Indrioko S."/>
            <person name="Kosugi Y."/>
            <person name="Izuno A."/>
            <person name="Isagi Y."/>
            <person name="Lee S.L."/>
            <person name="Shimizu K.K."/>
        </authorList>
    </citation>
    <scope>NUCLEOTIDE SEQUENCE [LARGE SCALE GENOMIC DNA]</scope>
    <source>
        <strain evidence="1">214</strain>
    </source>
</reference>
<dbReference type="AlphaFoldDB" id="A0AAV5MP53"/>